<comment type="caution">
    <text evidence="2">The sequence shown here is derived from an EMBL/GenBank/DDBJ whole genome shotgun (WGS) entry which is preliminary data.</text>
</comment>
<evidence type="ECO:0000313" key="3">
    <source>
        <dbReference type="Proteomes" id="UP000092124"/>
    </source>
</evidence>
<protein>
    <recommendedName>
        <fullName evidence="4">RRM domain-containing protein</fullName>
    </recommendedName>
</protein>
<dbReference type="EMBL" id="LZPO01076966">
    <property type="protein sequence ID" value="OBS67811.1"/>
    <property type="molecule type" value="Genomic_DNA"/>
</dbReference>
<keyword evidence="3" id="KW-1185">Reference proteome</keyword>
<gene>
    <name evidence="1" type="ORF">A6R68_03647</name>
    <name evidence="2" type="ORF">A6R68_15751</name>
</gene>
<dbReference type="EMBL" id="LZPO01044844">
    <property type="protein sequence ID" value="OBS73711.1"/>
    <property type="molecule type" value="Genomic_DNA"/>
</dbReference>
<dbReference type="InterPro" id="IPR035979">
    <property type="entry name" value="RBD_domain_sf"/>
</dbReference>
<evidence type="ECO:0000313" key="2">
    <source>
        <dbReference type="EMBL" id="OBS73711.1"/>
    </source>
</evidence>
<dbReference type="Proteomes" id="UP000092124">
    <property type="component" value="Unassembled WGS sequence"/>
</dbReference>
<reference evidence="2 3" key="1">
    <citation type="submission" date="2016-06" db="EMBL/GenBank/DDBJ databases">
        <title>The Draft Genome Sequence and Annotation of the Desert Woodrat Neotoma lepida.</title>
        <authorList>
            <person name="Campbell M."/>
            <person name="Oakeson K.F."/>
            <person name="Yandell M."/>
            <person name="Halpert J.R."/>
            <person name="Dearing D."/>
        </authorList>
    </citation>
    <scope>NUCLEOTIDE SEQUENCE [LARGE SCALE GENOMIC DNA]</scope>
    <source>
        <strain evidence="2">417</strain>
        <tissue evidence="2">Liver</tissue>
    </source>
</reference>
<dbReference type="SUPFAM" id="SSF54928">
    <property type="entry name" value="RNA-binding domain, RBD"/>
    <property type="match status" value="1"/>
</dbReference>
<dbReference type="STRING" id="56216.A0A1A6H5W9"/>
<accession>A0A1A6H5W9</accession>
<dbReference type="AlphaFoldDB" id="A0A1A6H5W9"/>
<evidence type="ECO:0008006" key="4">
    <source>
        <dbReference type="Google" id="ProtNLM"/>
    </source>
</evidence>
<sequence length="217" mass="23478">MDAEGKSRGCCTIVELKMEGSMIKAAEALNKHTLNGRPQQVKEDPDCEHVSRAMKKAGRLASTVFIVDLDYKVGWTKTKEIFSVAGAVVQANILEGKDEKNHGLGTNTHSNLPRTCWYWHGGQHINDNHLNKSIGMGNLGPSGLGREDGLWHCFIGGIGKEHMGAGLGMDRVGSEIEYMGLVMDHVGSVEAMDFDIGCMGSIIDYIGQTMELTGSGI</sequence>
<proteinExistence type="predicted"/>
<dbReference type="OrthoDB" id="9843712at2759"/>
<dbReference type="GO" id="GO:0003676">
    <property type="term" value="F:nucleic acid binding"/>
    <property type="evidence" value="ECO:0007669"/>
    <property type="project" value="InterPro"/>
</dbReference>
<evidence type="ECO:0000313" key="1">
    <source>
        <dbReference type="EMBL" id="OBS67811.1"/>
    </source>
</evidence>
<name>A0A1A6H5W9_NEOLE</name>
<dbReference type="Gene3D" id="3.30.70.330">
    <property type="match status" value="2"/>
</dbReference>
<dbReference type="InterPro" id="IPR012677">
    <property type="entry name" value="Nucleotide-bd_a/b_plait_sf"/>
</dbReference>
<organism evidence="2 3">
    <name type="scientific">Neotoma lepida</name>
    <name type="common">Desert woodrat</name>
    <dbReference type="NCBI Taxonomy" id="56216"/>
    <lineage>
        <taxon>Eukaryota</taxon>
        <taxon>Metazoa</taxon>
        <taxon>Chordata</taxon>
        <taxon>Craniata</taxon>
        <taxon>Vertebrata</taxon>
        <taxon>Euteleostomi</taxon>
        <taxon>Mammalia</taxon>
        <taxon>Eutheria</taxon>
        <taxon>Euarchontoglires</taxon>
        <taxon>Glires</taxon>
        <taxon>Rodentia</taxon>
        <taxon>Myomorpha</taxon>
        <taxon>Muroidea</taxon>
        <taxon>Cricetidae</taxon>
        <taxon>Neotominae</taxon>
        <taxon>Neotoma</taxon>
    </lineage>
</organism>